<dbReference type="RefSeq" id="WP_223992306.1">
    <property type="nucleotide sequence ID" value="NZ_CAJZAG010000009.1"/>
</dbReference>
<keyword evidence="2" id="KW-0004">4Fe-4S</keyword>
<dbReference type="EMBL" id="CAJZAG010000009">
    <property type="protein sequence ID" value="CAG9180146.1"/>
    <property type="molecule type" value="Genomic_DNA"/>
</dbReference>
<gene>
    <name evidence="8" type="primary">dmdA</name>
    <name evidence="8" type="ORF">LMG32289_04526</name>
</gene>
<comment type="subunit">
    <text evidence="1">Heterodimer of LeuC and LeuD.</text>
</comment>
<dbReference type="NCBIfam" id="TIGR01343">
    <property type="entry name" value="hacA_fam"/>
    <property type="match status" value="1"/>
</dbReference>
<evidence type="ECO:0000259" key="7">
    <source>
        <dbReference type="Pfam" id="PF00330"/>
    </source>
</evidence>
<keyword evidence="4" id="KW-0408">Iron</keyword>
<sequence length="433" mass="45165">MSIALQPGSMRGQTLAEKLLSRAAGKTVYAGDLAICEPDAAMGTDGSIPMALDYFRDMQEDGTLPAPAHADRLVFALDHYGPVSGARALALQARARDYAQAHGVCVYEVGEGIGHQLMLERGRVLPGQLALGADSHAVSYGALNAFGSGIGSSDFAGILQCGQIWLKVPGTIRVVLMGKLPPYASAKDLALTMARRLGAGGANYLALEFAGPGVATLDMDDRIVLANMSVEMGAKAGLFPYDTCTGAWLATRTDAPFEPAAADADAVYVRTLTFNLDAIAPQVALPHRVDNVVDINAAGNTKIDMVYLGTCTGGRTKDYREALDVLRQGGGVAAGVRLIVTPASAAIQAELEESGMLAEFQTLGAELQPPGCGSCCGTCGSVPADGERVLSTANRNFKGRMGNRQAQIYLASPRACATAAVTGRLTDPRETKQ</sequence>
<dbReference type="Proteomes" id="UP000706525">
    <property type="component" value="Unassembled WGS sequence"/>
</dbReference>
<dbReference type="SUPFAM" id="SSF53732">
    <property type="entry name" value="Aconitase iron-sulfur domain"/>
    <property type="match status" value="1"/>
</dbReference>
<feature type="domain" description="Aconitase/3-isopropylmalate dehydratase large subunit alpha/beta/alpha" evidence="7">
    <location>
        <begin position="96"/>
        <end position="423"/>
    </location>
</feature>
<dbReference type="NCBIfam" id="NF001614">
    <property type="entry name" value="PRK00402.1"/>
    <property type="match status" value="1"/>
</dbReference>
<dbReference type="InterPro" id="IPR015931">
    <property type="entry name" value="Acnase/IPM_dHydase_lsu_aba_1/3"/>
</dbReference>
<protein>
    <submittedName>
        <fullName evidence="8">2,3-dimethylmalate dehydratase large subunit</fullName>
        <ecNumber evidence="8">4.2.1.85</ecNumber>
    </submittedName>
</protein>
<evidence type="ECO:0000256" key="5">
    <source>
        <dbReference type="ARBA" id="ARBA00023014"/>
    </source>
</evidence>
<evidence type="ECO:0000313" key="9">
    <source>
        <dbReference type="Proteomes" id="UP000706525"/>
    </source>
</evidence>
<dbReference type="InterPro" id="IPR001030">
    <property type="entry name" value="Acoase/IPM_deHydtase_lsu_aba"/>
</dbReference>
<evidence type="ECO:0000256" key="6">
    <source>
        <dbReference type="ARBA" id="ARBA00023239"/>
    </source>
</evidence>
<evidence type="ECO:0000256" key="3">
    <source>
        <dbReference type="ARBA" id="ARBA00022723"/>
    </source>
</evidence>
<dbReference type="NCBIfam" id="TIGR02086">
    <property type="entry name" value="IPMI_arch"/>
    <property type="match status" value="1"/>
</dbReference>
<evidence type="ECO:0000256" key="2">
    <source>
        <dbReference type="ARBA" id="ARBA00022485"/>
    </source>
</evidence>
<dbReference type="PANTHER" id="PTHR43822">
    <property type="entry name" value="HOMOACONITASE, MITOCHONDRIAL-RELATED"/>
    <property type="match status" value="1"/>
</dbReference>
<dbReference type="InterPro" id="IPR011826">
    <property type="entry name" value="HAcnase/IPMdehydase_lsu_prok"/>
</dbReference>
<proteinExistence type="predicted"/>
<dbReference type="EC" id="4.2.1.85" evidence="8"/>
<dbReference type="InterPro" id="IPR036008">
    <property type="entry name" value="Aconitase_4Fe-4S_dom"/>
</dbReference>
<keyword evidence="9" id="KW-1185">Reference proteome</keyword>
<keyword evidence="5" id="KW-0411">Iron-sulfur</keyword>
<dbReference type="Pfam" id="PF00330">
    <property type="entry name" value="Aconitase"/>
    <property type="match status" value="1"/>
</dbReference>
<dbReference type="Gene3D" id="3.30.499.10">
    <property type="entry name" value="Aconitase, domain 3"/>
    <property type="match status" value="2"/>
</dbReference>
<dbReference type="PRINTS" id="PR00415">
    <property type="entry name" value="ACONITASE"/>
</dbReference>
<evidence type="ECO:0000256" key="1">
    <source>
        <dbReference type="ARBA" id="ARBA00011271"/>
    </source>
</evidence>
<name>A0ABN7Z6Y4_9BURK</name>
<evidence type="ECO:0000256" key="4">
    <source>
        <dbReference type="ARBA" id="ARBA00023004"/>
    </source>
</evidence>
<keyword evidence="6 8" id="KW-0456">Lyase</keyword>
<reference evidence="8 9" key="1">
    <citation type="submission" date="2021-08" db="EMBL/GenBank/DDBJ databases">
        <authorList>
            <person name="Peeters C."/>
        </authorList>
    </citation>
    <scope>NUCLEOTIDE SEQUENCE [LARGE SCALE GENOMIC DNA]</scope>
    <source>
        <strain evidence="8 9">LMG 32289</strain>
    </source>
</reference>
<organism evidence="8 9">
    <name type="scientific">Cupriavidus pampae</name>
    <dbReference type="NCBI Taxonomy" id="659251"/>
    <lineage>
        <taxon>Bacteria</taxon>
        <taxon>Pseudomonadati</taxon>
        <taxon>Pseudomonadota</taxon>
        <taxon>Betaproteobacteria</taxon>
        <taxon>Burkholderiales</taxon>
        <taxon>Burkholderiaceae</taxon>
        <taxon>Cupriavidus</taxon>
    </lineage>
</organism>
<dbReference type="InterPro" id="IPR006251">
    <property type="entry name" value="Homoacnase/IPMdehydase_lsu"/>
</dbReference>
<dbReference type="PANTHER" id="PTHR43822:SF2">
    <property type="entry name" value="HOMOACONITASE, MITOCHONDRIAL"/>
    <property type="match status" value="1"/>
</dbReference>
<dbReference type="InterPro" id="IPR050067">
    <property type="entry name" value="IPM_dehydratase_rel_enz"/>
</dbReference>
<comment type="caution">
    <text evidence="8">The sequence shown here is derived from an EMBL/GenBank/DDBJ whole genome shotgun (WGS) entry which is preliminary data.</text>
</comment>
<accession>A0ABN7Z6Y4</accession>
<dbReference type="GO" id="GO:0047868">
    <property type="term" value="F:dimethylmaleate hydratase activity"/>
    <property type="evidence" value="ECO:0007669"/>
    <property type="project" value="UniProtKB-EC"/>
</dbReference>
<evidence type="ECO:0000313" key="8">
    <source>
        <dbReference type="EMBL" id="CAG9180146.1"/>
    </source>
</evidence>
<keyword evidence="3" id="KW-0479">Metal-binding</keyword>